<dbReference type="SMART" id="SM00823">
    <property type="entry name" value="PKS_PP"/>
    <property type="match status" value="1"/>
</dbReference>
<dbReference type="PANTHER" id="PTHR43775">
    <property type="entry name" value="FATTY ACID SYNTHASE"/>
    <property type="match status" value="1"/>
</dbReference>
<dbReference type="GO" id="GO:0004315">
    <property type="term" value="F:3-oxoacyl-[acyl-carrier-protein] synthase activity"/>
    <property type="evidence" value="ECO:0007669"/>
    <property type="project" value="InterPro"/>
</dbReference>
<dbReference type="InterPro" id="IPR036291">
    <property type="entry name" value="NAD(P)-bd_dom_sf"/>
</dbReference>
<feature type="domain" description="Ketosynthase family 3 (KS3)" evidence="12">
    <location>
        <begin position="33"/>
        <end position="459"/>
    </location>
</feature>
<evidence type="ECO:0000256" key="1">
    <source>
        <dbReference type="ARBA" id="ARBA00001957"/>
    </source>
</evidence>
<dbReference type="Gene3D" id="1.10.1200.10">
    <property type="entry name" value="ACP-like"/>
    <property type="match status" value="1"/>
</dbReference>
<dbReference type="Pfam" id="PF22953">
    <property type="entry name" value="SpnB_Rossmann"/>
    <property type="match status" value="1"/>
</dbReference>
<evidence type="ECO:0000256" key="3">
    <source>
        <dbReference type="ARBA" id="ARBA00022450"/>
    </source>
</evidence>
<dbReference type="PROSITE" id="PS00606">
    <property type="entry name" value="KS3_1"/>
    <property type="match status" value="1"/>
</dbReference>
<dbReference type="Gene3D" id="3.90.180.10">
    <property type="entry name" value="Medium-chain alcohol dehydrogenases, catalytic domain"/>
    <property type="match status" value="1"/>
</dbReference>
<dbReference type="SMART" id="SM00822">
    <property type="entry name" value="PKS_KR"/>
    <property type="match status" value="1"/>
</dbReference>
<dbReference type="InterPro" id="IPR016035">
    <property type="entry name" value="Acyl_Trfase/lysoPLipase"/>
</dbReference>
<feature type="compositionally biased region" description="Acidic residues" evidence="10">
    <location>
        <begin position="2136"/>
        <end position="2145"/>
    </location>
</feature>
<dbReference type="InterPro" id="IPR014030">
    <property type="entry name" value="Ketoacyl_synth_N"/>
</dbReference>
<dbReference type="InterPro" id="IPR049900">
    <property type="entry name" value="PKS_mFAS_DH"/>
</dbReference>
<protein>
    <submittedName>
        <fullName evidence="14">SDR family NAD(P)-dependent oxidoreductase</fullName>
    </submittedName>
</protein>
<feature type="compositionally biased region" description="Low complexity" evidence="10">
    <location>
        <begin position="2117"/>
        <end position="2130"/>
    </location>
</feature>
<dbReference type="InterPro" id="IPR014043">
    <property type="entry name" value="Acyl_transferase_dom"/>
</dbReference>
<sequence>MANEEKLLENLKWVSTELRKARRRLQEVEDSSREPIAIVGMACRYPGGVRSPEDLWQLVAEGRDAVGDFPANRGWDIEGIYDPDPEHPGTTYTRSGGFLYEAGEFDSGFFEVSRREALAMDPQQRLLLETTWEAFEHAGISPESVREGRVGVFTGTSGQDYSNILATIPEEVQGYAITGVAASVIAGRISYAFGLEGPAVTVDTACSSSLVTLHLAAQALRNGECDMALAGGVTVMTTPASFVEFAGQRGLSPDGRCKAFAAGADGTGWAEGVGMLLVERLSDAERRGHRVLAVLKGSAVNQDGASNGLTAPNGPSQQRVIRDALANAGLTGADVDVVEAHGTGTTLGDPIEAQALLATYGKGRPADRPLWLGSMKSNIGHAQAAAGVGGIIKMVEAMRHGVLPRTLHVDEPSPHVDWSAGAVELLTEARDWPEADRPRRAAVSSFGMSGTNAHVILEQAPAAPEAPQAPAAPEAPQASEAPEAPATGEAGKPTVAAPAVVPWVVSAKSATALDGQAEALRSFVARRSELSPVDVGFSLATGRAVFDHRAVLVGESEIRGVARSTGKTAVLFTGQGSQRAGMGRELHEAFPVFAESFDKVAELTGLPLKDVVFGADGELLDQTRYAQVALFAVEVSLFRLVEWLGVRVQAVTGHSVGEIAAAHVAGVLSLEDACRLVEARGRLMQALPESGAMLAVQVDEATAVSALAGLEDRVGIAAINGPSSVVISGDEPTIAELEQAWKTEGVRTKRLTVSHAFHSPLMDPMLDDFRAVVSGLSFAAPTLAGLSSEVTDPEYWVRHVRHPVRFTDAVNGLKDQGVSRWLELGPDAVLTALTQQIIDDTEGHVFTPALRANRPETDTFLTALAHLHVTGVDVEWATLFTAWDGQKADLPTYAFEHQQLWLAAATGGSTDVASAGLGSADHPLLGAAVPLVDSDGYLFTGRLSLATHAWLADHAVMGAVLLPGTAFVELAIRAGDGVGCAALEELTLEAPLVIPEHGAVQLQLVVGAPDGNGVRAFTVHSRPETADATADWTRHATGALAVDATAAGAPAEPADLTVWPPSGAEPIDTSALYDDMVTAGLAYGPVFRGLAAAWRLGDAVLAEVRLPEEAAEEAHRFGLHPAVLDAAQHAIGLKGFGNEPVRALLPFSWSNVQLLATGARTVRVRVAPAGTGAVTMELADEAGAPVARIGSLALRPVSAAQVESAATAHDESLYRVDWVPATRADATPGPQRPVVVRLTDRETGEGAADPVQGVHAAVLRALALLQTHLLEERTEEQDEERTEEQDGQTGPLVVVTRGGMAAGAQDAAADLAASAVWGLVRSAQSENPGRIVLVDLDASDDRTAALDDEALLARLVPGEDQFALRGEEVLVPRLVRSGSGGTLVPPAGTPWRLDVVRPGSLDGLALVPAPEAARPLEPGQVRIGIRVAGVNFRDVVYTLGMYPGRVVMGGEAAGVVLETGPGVERFSVGDRVMGIVEGGFGPMTVTDARLLTKLPDGWTFAQGASVSMVFLTAFYALVDLAAVRPGERILVHGAAGGVGMAAVQVARHLGAEVFATASPGKWDTVRAGGVTGDHLANSRTLDFEADFLRATGGAGVDVVLDSLAREFVDASLRLLPGGGRFLEMGKTDIRDADEVAAAHPGVAYQAFDLMEAGPDRIAEMFDTLQDLFTRGVLEPLPVREWDVRQGPEALRFVSQARHVGKVVLSVPEPAGFGDGQVLVTGASGVLGGVLARHLAGHHGVRDLLLVSRRGAEAPGAPELAAELAGLGARVEFGACDVADRDALARLLADRRLTGVVHAAGTSDDGMLGSLTPARVTPVLRAKVDGAWHLHELTAGMDLSAFVLFSSVAGVLGGPGQGSYAAANTFLDGLASYRHGRGLAALSLAWGLWAVDSAITGHLGAADLSRMARGGLVPLEVAEALRLLDTAMGALGPQTAPVRVDPAGLGTPDRAPAILRSLVRQSVRRAVAGAAAEAGGLVDRLAALPAADRPAALTEAVLAQIGAVLSHQGGTIDPERAFSELGFDSLTAVELRNGLQEAAGVRLPATLVFDYPTPQTLISHLGEQVFKKLPSAANTLLSEIEKLDGAMAALESDAPEWRAVLQRLQDLTAKWADTARAGGAHSATTGASTVSDGSDGSADEDLDSATDDELFDLIDSQFGAS</sequence>
<dbReference type="InterPro" id="IPR049552">
    <property type="entry name" value="PKS_DH_N"/>
</dbReference>
<keyword evidence="6" id="KW-0045">Antibiotic biosynthesis</keyword>
<dbReference type="InterPro" id="IPR013154">
    <property type="entry name" value="ADH-like_N"/>
</dbReference>
<dbReference type="InterPro" id="IPR016036">
    <property type="entry name" value="Malonyl_transacylase_ACP-bd"/>
</dbReference>
<organism evidence="14">
    <name type="scientific">Streptomyces sp. NBC_00049</name>
    <dbReference type="NCBI Taxonomy" id="2903617"/>
    <lineage>
        <taxon>Bacteria</taxon>
        <taxon>Bacillati</taxon>
        <taxon>Actinomycetota</taxon>
        <taxon>Actinomycetes</taxon>
        <taxon>Kitasatosporales</taxon>
        <taxon>Streptomycetaceae</taxon>
        <taxon>Streptomyces</taxon>
    </lineage>
</organism>
<dbReference type="PROSITE" id="PS50075">
    <property type="entry name" value="CARRIER"/>
    <property type="match status" value="1"/>
</dbReference>
<evidence type="ECO:0000256" key="6">
    <source>
        <dbReference type="ARBA" id="ARBA00023194"/>
    </source>
</evidence>
<dbReference type="GO" id="GO:0033068">
    <property type="term" value="P:macrolide biosynthetic process"/>
    <property type="evidence" value="ECO:0007669"/>
    <property type="project" value="UniProtKB-ARBA"/>
</dbReference>
<dbReference type="PROSITE" id="PS01162">
    <property type="entry name" value="QOR_ZETA_CRYSTAL"/>
    <property type="match status" value="1"/>
</dbReference>
<dbReference type="SMART" id="SM00829">
    <property type="entry name" value="PKS_ER"/>
    <property type="match status" value="1"/>
</dbReference>
<dbReference type="FunFam" id="3.40.50.720:FF:000209">
    <property type="entry name" value="Polyketide synthase Pks12"/>
    <property type="match status" value="1"/>
</dbReference>
<dbReference type="Pfam" id="PF08659">
    <property type="entry name" value="KR"/>
    <property type="match status" value="1"/>
</dbReference>
<dbReference type="PROSITE" id="PS52004">
    <property type="entry name" value="KS3_2"/>
    <property type="match status" value="1"/>
</dbReference>
<feature type="domain" description="Carrier" evidence="11">
    <location>
        <begin position="1987"/>
        <end position="2064"/>
    </location>
</feature>
<dbReference type="Pfam" id="PF13602">
    <property type="entry name" value="ADH_zinc_N_2"/>
    <property type="match status" value="1"/>
</dbReference>
<dbReference type="GO" id="GO:0016491">
    <property type="term" value="F:oxidoreductase activity"/>
    <property type="evidence" value="ECO:0007669"/>
    <property type="project" value="InterPro"/>
</dbReference>
<dbReference type="InterPro" id="IPR013968">
    <property type="entry name" value="PKS_KR"/>
</dbReference>
<accession>A0AAU2JVZ7</accession>
<gene>
    <name evidence="14" type="ORF">OG327_27310</name>
</gene>
<dbReference type="InterPro" id="IPR006162">
    <property type="entry name" value="Ppantetheine_attach_site"/>
</dbReference>
<dbReference type="InterPro" id="IPR014031">
    <property type="entry name" value="Ketoacyl_synth_C"/>
</dbReference>
<dbReference type="CDD" id="cd05195">
    <property type="entry name" value="enoyl_red"/>
    <property type="match status" value="1"/>
</dbReference>
<feature type="active site" description="Proton acceptor; for dehydratase activity" evidence="9">
    <location>
        <position position="954"/>
    </location>
</feature>
<evidence type="ECO:0000256" key="9">
    <source>
        <dbReference type="PROSITE-ProRule" id="PRU01363"/>
    </source>
</evidence>
<dbReference type="Gene3D" id="3.40.50.720">
    <property type="entry name" value="NAD(P)-binding Rossmann-like Domain"/>
    <property type="match status" value="1"/>
</dbReference>
<dbReference type="SMART" id="SM00826">
    <property type="entry name" value="PKS_DH"/>
    <property type="match status" value="1"/>
</dbReference>
<keyword evidence="5" id="KW-0808">Transferase</keyword>
<dbReference type="Gene3D" id="3.40.50.11460">
    <property type="match status" value="1"/>
</dbReference>
<comment type="pathway">
    <text evidence="2">Antibiotic biosynthesis.</text>
</comment>
<dbReference type="SUPFAM" id="SSF50129">
    <property type="entry name" value="GroES-like"/>
    <property type="match status" value="1"/>
</dbReference>
<dbReference type="FunFam" id="3.40.47.10:FF:000019">
    <property type="entry name" value="Polyketide synthase type I"/>
    <property type="match status" value="1"/>
</dbReference>
<dbReference type="EMBL" id="CP108264">
    <property type="protein sequence ID" value="WTU76738.1"/>
    <property type="molecule type" value="Genomic_DNA"/>
</dbReference>
<evidence type="ECO:0000259" key="11">
    <source>
        <dbReference type="PROSITE" id="PS50075"/>
    </source>
</evidence>
<dbReference type="Pfam" id="PF00698">
    <property type="entry name" value="Acyl_transf_1"/>
    <property type="match status" value="1"/>
</dbReference>
<evidence type="ECO:0000256" key="10">
    <source>
        <dbReference type="SAM" id="MobiDB-lite"/>
    </source>
</evidence>
<dbReference type="InterPro" id="IPR001227">
    <property type="entry name" value="Ac_transferase_dom_sf"/>
</dbReference>
<dbReference type="InterPro" id="IPR057326">
    <property type="entry name" value="KR_dom"/>
</dbReference>
<dbReference type="GO" id="GO:0031177">
    <property type="term" value="F:phosphopantetheine binding"/>
    <property type="evidence" value="ECO:0007669"/>
    <property type="project" value="InterPro"/>
</dbReference>
<name>A0AAU2JVZ7_9ACTN</name>
<feature type="region of interest" description="N-terminal hotdog fold" evidence="9">
    <location>
        <begin position="922"/>
        <end position="1047"/>
    </location>
</feature>
<evidence type="ECO:0000259" key="13">
    <source>
        <dbReference type="PROSITE" id="PS52019"/>
    </source>
</evidence>
<feature type="active site" description="Proton donor; for dehydratase activity" evidence="9">
    <location>
        <position position="1125"/>
    </location>
</feature>
<dbReference type="InterPro" id="IPR050091">
    <property type="entry name" value="PKS_NRPS_Biosynth_Enz"/>
</dbReference>
<dbReference type="GO" id="GO:0008270">
    <property type="term" value="F:zinc ion binding"/>
    <property type="evidence" value="ECO:0007669"/>
    <property type="project" value="InterPro"/>
</dbReference>
<comment type="cofactor">
    <cofactor evidence="1">
        <name>pantetheine 4'-phosphate</name>
        <dbReference type="ChEBI" id="CHEBI:47942"/>
    </cofactor>
</comment>
<dbReference type="InterPro" id="IPR020843">
    <property type="entry name" value="ER"/>
</dbReference>
<dbReference type="Pfam" id="PF14765">
    <property type="entry name" value="PS-DH"/>
    <property type="match status" value="1"/>
</dbReference>
<dbReference type="SMART" id="SM00825">
    <property type="entry name" value="PKS_KS"/>
    <property type="match status" value="1"/>
</dbReference>
<dbReference type="GO" id="GO:0006633">
    <property type="term" value="P:fatty acid biosynthetic process"/>
    <property type="evidence" value="ECO:0007669"/>
    <property type="project" value="InterPro"/>
</dbReference>
<evidence type="ECO:0000256" key="2">
    <source>
        <dbReference type="ARBA" id="ARBA00004792"/>
    </source>
</evidence>
<dbReference type="GO" id="GO:0004312">
    <property type="term" value="F:fatty acid synthase activity"/>
    <property type="evidence" value="ECO:0007669"/>
    <property type="project" value="TreeGrafter"/>
</dbReference>
<evidence type="ECO:0000256" key="7">
    <source>
        <dbReference type="ARBA" id="ARBA00023268"/>
    </source>
</evidence>
<dbReference type="InterPro" id="IPR009081">
    <property type="entry name" value="PP-bd_ACP"/>
</dbReference>
<dbReference type="SUPFAM" id="SSF52151">
    <property type="entry name" value="FabD/lysophospholipase-like"/>
    <property type="match status" value="1"/>
</dbReference>
<dbReference type="InterPro" id="IPR011032">
    <property type="entry name" value="GroES-like_sf"/>
</dbReference>
<keyword evidence="3" id="KW-0596">Phosphopantetheine</keyword>
<feature type="region of interest" description="Disordered" evidence="10">
    <location>
        <begin position="462"/>
        <end position="492"/>
    </location>
</feature>
<dbReference type="InterPro" id="IPR020807">
    <property type="entry name" value="PKS_DH"/>
</dbReference>
<dbReference type="Pfam" id="PF00550">
    <property type="entry name" value="PP-binding"/>
    <property type="match status" value="1"/>
</dbReference>
<dbReference type="Pfam" id="PF08990">
    <property type="entry name" value="Docking"/>
    <property type="match status" value="1"/>
</dbReference>
<reference evidence="14" key="1">
    <citation type="submission" date="2022-10" db="EMBL/GenBank/DDBJ databases">
        <title>The complete genomes of actinobacterial strains from the NBC collection.</title>
        <authorList>
            <person name="Joergensen T.S."/>
            <person name="Alvarez Arevalo M."/>
            <person name="Sterndorff E.B."/>
            <person name="Faurdal D."/>
            <person name="Vuksanovic O."/>
            <person name="Mourched A.-S."/>
            <person name="Charusanti P."/>
            <person name="Shaw S."/>
            <person name="Blin K."/>
            <person name="Weber T."/>
        </authorList>
    </citation>
    <scope>NUCLEOTIDE SEQUENCE</scope>
    <source>
        <strain evidence="14">NBC_00049</strain>
    </source>
</reference>
<dbReference type="Pfam" id="PF08240">
    <property type="entry name" value="ADH_N"/>
    <property type="match status" value="1"/>
</dbReference>
<dbReference type="Pfam" id="PF21089">
    <property type="entry name" value="PKS_DH_N"/>
    <property type="match status" value="1"/>
</dbReference>
<dbReference type="InterPro" id="IPR020806">
    <property type="entry name" value="PKS_PP-bd"/>
</dbReference>
<keyword evidence="7" id="KW-0511">Multifunctional enzyme</keyword>
<dbReference type="Gene3D" id="3.30.70.3290">
    <property type="match status" value="1"/>
</dbReference>
<dbReference type="CDD" id="cd00833">
    <property type="entry name" value="PKS"/>
    <property type="match status" value="1"/>
</dbReference>
<dbReference type="SUPFAM" id="SSF53901">
    <property type="entry name" value="Thiolase-like"/>
    <property type="match status" value="1"/>
</dbReference>
<dbReference type="Gene3D" id="3.40.47.10">
    <property type="match status" value="1"/>
</dbReference>
<evidence type="ECO:0000256" key="8">
    <source>
        <dbReference type="ARBA" id="ARBA00023315"/>
    </source>
</evidence>
<dbReference type="FunFam" id="3.90.180.10:FF:000032">
    <property type="entry name" value="Probable polyketide synthase pks1"/>
    <property type="match status" value="1"/>
</dbReference>
<evidence type="ECO:0000259" key="12">
    <source>
        <dbReference type="PROSITE" id="PS52004"/>
    </source>
</evidence>
<dbReference type="CDD" id="cd08956">
    <property type="entry name" value="KR_3_FAS_SDR_x"/>
    <property type="match status" value="1"/>
</dbReference>
<feature type="region of interest" description="C-terminal hotdog fold" evidence="9">
    <location>
        <begin position="1064"/>
        <end position="1203"/>
    </location>
</feature>
<feature type="region of interest" description="Disordered" evidence="10">
    <location>
        <begin position="2117"/>
        <end position="2145"/>
    </location>
</feature>
<dbReference type="Pfam" id="PF16197">
    <property type="entry name" value="KAsynt_C_assoc"/>
    <property type="match status" value="1"/>
</dbReference>
<dbReference type="PROSITE" id="PS00012">
    <property type="entry name" value="PHOSPHOPANTETHEINE"/>
    <property type="match status" value="1"/>
</dbReference>
<evidence type="ECO:0000256" key="4">
    <source>
        <dbReference type="ARBA" id="ARBA00022553"/>
    </source>
</evidence>
<dbReference type="PANTHER" id="PTHR43775:SF51">
    <property type="entry name" value="INACTIVE PHENOLPHTHIOCEROL SYNTHESIS POLYKETIDE SYNTHASE TYPE I PKS1-RELATED"/>
    <property type="match status" value="1"/>
</dbReference>
<dbReference type="InterPro" id="IPR015083">
    <property type="entry name" value="NorB/c/GfsB-D-like_docking"/>
</dbReference>
<dbReference type="InterPro" id="IPR002364">
    <property type="entry name" value="Quin_OxRdtase/zeta-crystal_CS"/>
</dbReference>
<dbReference type="InterPro" id="IPR055123">
    <property type="entry name" value="SpnB-like_Rossmann"/>
</dbReference>
<keyword evidence="4" id="KW-0597">Phosphoprotein</keyword>
<dbReference type="SUPFAM" id="SSF47336">
    <property type="entry name" value="ACP-like"/>
    <property type="match status" value="1"/>
</dbReference>
<dbReference type="PROSITE" id="PS52019">
    <property type="entry name" value="PKS_MFAS_DH"/>
    <property type="match status" value="1"/>
</dbReference>
<dbReference type="InterPro" id="IPR016039">
    <property type="entry name" value="Thiolase-like"/>
</dbReference>
<keyword evidence="8" id="KW-0012">Acyltransferase</keyword>
<dbReference type="InterPro" id="IPR049551">
    <property type="entry name" value="PKS_DH_C"/>
</dbReference>
<dbReference type="Pfam" id="PF00109">
    <property type="entry name" value="ketoacyl-synt"/>
    <property type="match status" value="1"/>
</dbReference>
<dbReference type="FunFam" id="1.10.1200.10:FF:000007">
    <property type="entry name" value="Probable polyketide synthase pks17"/>
    <property type="match status" value="1"/>
</dbReference>
<evidence type="ECO:0000256" key="5">
    <source>
        <dbReference type="ARBA" id="ARBA00022679"/>
    </source>
</evidence>
<dbReference type="SUPFAM" id="SSF51735">
    <property type="entry name" value="NAD(P)-binding Rossmann-fold domains"/>
    <property type="match status" value="3"/>
</dbReference>
<dbReference type="InterPro" id="IPR042104">
    <property type="entry name" value="PKS_dehydratase_sf"/>
</dbReference>
<dbReference type="SMART" id="SM00827">
    <property type="entry name" value="PKS_AT"/>
    <property type="match status" value="1"/>
</dbReference>
<feature type="domain" description="PKS/mFAS DH" evidence="13">
    <location>
        <begin position="922"/>
        <end position="1203"/>
    </location>
</feature>
<evidence type="ECO:0000313" key="14">
    <source>
        <dbReference type="EMBL" id="WTU76738.1"/>
    </source>
</evidence>
<dbReference type="InterPro" id="IPR018201">
    <property type="entry name" value="Ketoacyl_synth_AS"/>
</dbReference>
<dbReference type="InterPro" id="IPR032821">
    <property type="entry name" value="PKS_assoc"/>
</dbReference>
<dbReference type="InterPro" id="IPR020841">
    <property type="entry name" value="PKS_Beta-ketoAc_synthase_dom"/>
</dbReference>
<dbReference type="InterPro" id="IPR036736">
    <property type="entry name" value="ACP-like_sf"/>
</dbReference>
<dbReference type="Pfam" id="PF02801">
    <property type="entry name" value="Ketoacyl-synt_C"/>
    <property type="match status" value="1"/>
</dbReference>
<dbReference type="SMART" id="SM01294">
    <property type="entry name" value="PKS_PP_betabranch"/>
    <property type="match status" value="1"/>
</dbReference>
<dbReference type="Gene3D" id="3.10.129.110">
    <property type="entry name" value="Polyketide synthase dehydratase"/>
    <property type="match status" value="1"/>
</dbReference>
<dbReference type="Gene3D" id="3.40.366.10">
    <property type="entry name" value="Malonyl-Coenzyme A Acyl Carrier Protein, domain 2"/>
    <property type="match status" value="1"/>
</dbReference>
<proteinExistence type="predicted"/>
<dbReference type="SUPFAM" id="SSF55048">
    <property type="entry name" value="Probable ACP-binding domain of malonyl-CoA ACP transacylase"/>
    <property type="match status" value="1"/>
</dbReference>